<feature type="region of interest" description="Disordered" evidence="1">
    <location>
        <begin position="1"/>
        <end position="50"/>
    </location>
</feature>
<organism evidence="2 3">
    <name type="scientific">Natrinema salifodinae</name>
    <dbReference type="NCBI Taxonomy" id="1202768"/>
    <lineage>
        <taxon>Archaea</taxon>
        <taxon>Methanobacteriati</taxon>
        <taxon>Methanobacteriota</taxon>
        <taxon>Stenosarchaea group</taxon>
        <taxon>Halobacteria</taxon>
        <taxon>Halobacteriales</taxon>
        <taxon>Natrialbaceae</taxon>
        <taxon>Natrinema</taxon>
    </lineage>
</organism>
<dbReference type="EMBL" id="FOIS01000001">
    <property type="protein sequence ID" value="SEV86724.1"/>
    <property type="molecule type" value="Genomic_DNA"/>
</dbReference>
<accession>A0A1I0MFM0</accession>
<reference evidence="3" key="1">
    <citation type="submission" date="2016-10" db="EMBL/GenBank/DDBJ databases">
        <authorList>
            <person name="Varghese N."/>
        </authorList>
    </citation>
    <scope>NUCLEOTIDE SEQUENCE [LARGE SCALE GENOMIC DNA]</scope>
    <source>
        <strain evidence="3">CGMCC 1.12284</strain>
    </source>
</reference>
<protein>
    <submittedName>
        <fullName evidence="2">Uncharacterized protein</fullName>
    </submittedName>
</protein>
<dbReference type="AlphaFoldDB" id="A0A1I0MFM0"/>
<sequence>MESGKCTQQNNCTQQDSDRHFIADRSEFNHNPWDKDTCNNNRTDTEDTRR</sequence>
<evidence type="ECO:0000313" key="2">
    <source>
        <dbReference type="EMBL" id="SEV86724.1"/>
    </source>
</evidence>
<evidence type="ECO:0000313" key="3">
    <source>
        <dbReference type="Proteomes" id="UP000183275"/>
    </source>
</evidence>
<name>A0A1I0MFM0_9EURY</name>
<keyword evidence="3" id="KW-1185">Reference proteome</keyword>
<proteinExistence type="predicted"/>
<evidence type="ECO:0000256" key="1">
    <source>
        <dbReference type="SAM" id="MobiDB-lite"/>
    </source>
</evidence>
<gene>
    <name evidence="2" type="ORF">SAMN05216285_0867</name>
</gene>
<dbReference type="Proteomes" id="UP000183275">
    <property type="component" value="Unassembled WGS sequence"/>
</dbReference>
<feature type="compositionally biased region" description="Polar residues" evidence="1">
    <location>
        <begin position="1"/>
        <end position="15"/>
    </location>
</feature>
<feature type="compositionally biased region" description="Basic and acidic residues" evidence="1">
    <location>
        <begin position="16"/>
        <end position="50"/>
    </location>
</feature>